<dbReference type="InterPro" id="IPR010982">
    <property type="entry name" value="Lambda_DNA-bd_dom_sf"/>
</dbReference>
<dbReference type="Gene3D" id="1.10.260.40">
    <property type="entry name" value="lambda repressor-like DNA-binding domains"/>
    <property type="match status" value="1"/>
</dbReference>
<dbReference type="SUPFAM" id="SSF47413">
    <property type="entry name" value="lambda repressor-like DNA-binding domains"/>
    <property type="match status" value="1"/>
</dbReference>
<organism evidence="2 3">
    <name type="scientific">Xylanibacillus composti</name>
    <dbReference type="NCBI Taxonomy" id="1572762"/>
    <lineage>
        <taxon>Bacteria</taxon>
        <taxon>Bacillati</taxon>
        <taxon>Bacillota</taxon>
        <taxon>Bacilli</taxon>
        <taxon>Bacillales</taxon>
        <taxon>Paenibacillaceae</taxon>
        <taxon>Xylanibacillus</taxon>
    </lineage>
</organism>
<accession>A0A8J4M1A1</accession>
<dbReference type="PROSITE" id="PS50943">
    <property type="entry name" value="HTH_CROC1"/>
    <property type="match status" value="1"/>
</dbReference>
<dbReference type="Pfam" id="PF13443">
    <property type="entry name" value="HTH_26"/>
    <property type="match status" value="1"/>
</dbReference>
<dbReference type="RefSeq" id="WP_213409936.1">
    <property type="nucleotide sequence ID" value="NZ_BOVK01000003.1"/>
</dbReference>
<evidence type="ECO:0000259" key="1">
    <source>
        <dbReference type="PROSITE" id="PS50943"/>
    </source>
</evidence>
<keyword evidence="3" id="KW-1185">Reference proteome</keyword>
<comment type="caution">
    <text evidence="2">The sequence shown here is derived from an EMBL/GenBank/DDBJ whole genome shotgun (WGS) entry which is preliminary data.</text>
</comment>
<reference evidence="2" key="1">
    <citation type="submission" date="2021-04" db="EMBL/GenBank/DDBJ databases">
        <title>Draft genome sequence of Xylanibacillus composti strain K13.</title>
        <authorList>
            <person name="Uke A."/>
            <person name="Chhe C."/>
            <person name="Baramee S."/>
            <person name="Kosugi A."/>
        </authorList>
    </citation>
    <scope>NUCLEOTIDE SEQUENCE</scope>
    <source>
        <strain evidence="2">K13</strain>
    </source>
</reference>
<protein>
    <submittedName>
        <fullName evidence="2">Transcriptional regulator</fullName>
    </submittedName>
</protein>
<feature type="domain" description="HTH cro/C1-type" evidence="1">
    <location>
        <begin position="9"/>
        <end position="65"/>
    </location>
</feature>
<dbReference type="EMBL" id="BOVK01000003">
    <property type="protein sequence ID" value="GIQ67326.1"/>
    <property type="molecule type" value="Genomic_DNA"/>
</dbReference>
<dbReference type="CDD" id="cd00093">
    <property type="entry name" value="HTH_XRE"/>
    <property type="match status" value="1"/>
</dbReference>
<dbReference type="SMART" id="SM00530">
    <property type="entry name" value="HTH_XRE"/>
    <property type="match status" value="1"/>
</dbReference>
<gene>
    <name evidence="2" type="ORF">XYCOK13_01500</name>
</gene>
<dbReference type="AlphaFoldDB" id="A0A8J4M1A1"/>
<sequence length="69" mass="7852">MTRTVVVKIAELAKKRGISIRELSRLADVRHAALSELSNGKRTSIHFAHIERIAEALDIEDIREIIDFK</sequence>
<dbReference type="Proteomes" id="UP000677918">
    <property type="component" value="Unassembled WGS sequence"/>
</dbReference>
<dbReference type="InterPro" id="IPR001387">
    <property type="entry name" value="Cro/C1-type_HTH"/>
</dbReference>
<dbReference type="GO" id="GO:0003677">
    <property type="term" value="F:DNA binding"/>
    <property type="evidence" value="ECO:0007669"/>
    <property type="project" value="InterPro"/>
</dbReference>
<evidence type="ECO:0000313" key="3">
    <source>
        <dbReference type="Proteomes" id="UP000677918"/>
    </source>
</evidence>
<evidence type="ECO:0000313" key="2">
    <source>
        <dbReference type="EMBL" id="GIQ67326.1"/>
    </source>
</evidence>
<proteinExistence type="predicted"/>
<name>A0A8J4M1A1_9BACL</name>